<reference evidence="3 6" key="1">
    <citation type="submission" date="2017-12" db="EMBL/GenBank/DDBJ databases">
        <title>Genomes of bacteria within cyanobacterial aggregates.</title>
        <authorList>
            <person name="Cai H."/>
        </authorList>
    </citation>
    <scope>NUCLEOTIDE SEQUENCE [LARGE SCALE GENOMIC DNA]</scope>
    <source>
        <strain evidence="3 6">TH16</strain>
        <plasmid evidence="5 6">unnamed1</plasmid>
    </source>
</reference>
<dbReference type="RefSeq" id="WP_102111765.1">
    <property type="nucleotide sequence ID" value="NZ_BMGN01000051.1"/>
</dbReference>
<dbReference type="KEGG" id="ncb:C0V82_12970"/>
<accession>A0A2K9NAN1</accession>
<keyword evidence="6" id="KW-1185">Reference proteome</keyword>
<organism evidence="3 6">
    <name type="scientific">Niveispirillum cyanobacteriorum</name>
    <dbReference type="NCBI Taxonomy" id="1612173"/>
    <lineage>
        <taxon>Bacteria</taxon>
        <taxon>Pseudomonadati</taxon>
        <taxon>Pseudomonadota</taxon>
        <taxon>Alphaproteobacteria</taxon>
        <taxon>Rhodospirillales</taxon>
        <taxon>Azospirillaceae</taxon>
        <taxon>Niveispirillum</taxon>
    </lineage>
</organism>
<feature type="domain" description="Insertion element IS402-like" evidence="2">
    <location>
        <begin position="7"/>
        <end position="77"/>
    </location>
</feature>
<feature type="domain" description="Transposase IS4-like" evidence="1">
    <location>
        <begin position="91"/>
        <end position="245"/>
    </location>
</feature>
<evidence type="ECO:0000313" key="6">
    <source>
        <dbReference type="Proteomes" id="UP000234752"/>
    </source>
</evidence>
<dbReference type="PANTHER" id="PTHR30007:SF1">
    <property type="entry name" value="BLR1914 PROTEIN"/>
    <property type="match status" value="1"/>
</dbReference>
<protein>
    <submittedName>
        <fullName evidence="3">IS5/IS1182 family transposase</fullName>
    </submittedName>
</protein>
<proteinExistence type="predicted"/>
<evidence type="ECO:0000259" key="1">
    <source>
        <dbReference type="Pfam" id="PF01609"/>
    </source>
</evidence>
<dbReference type="AlphaFoldDB" id="A0A2K9NAN1"/>
<dbReference type="GO" id="GO:0003677">
    <property type="term" value="F:DNA binding"/>
    <property type="evidence" value="ECO:0007669"/>
    <property type="project" value="InterPro"/>
</dbReference>
<evidence type="ECO:0000259" key="2">
    <source>
        <dbReference type="Pfam" id="PF13340"/>
    </source>
</evidence>
<name>A0A2K9NAN1_9PROT</name>
<dbReference type="GO" id="GO:0004803">
    <property type="term" value="F:transposase activity"/>
    <property type="evidence" value="ECO:0007669"/>
    <property type="project" value="InterPro"/>
</dbReference>
<keyword evidence="5" id="KW-0614">Plasmid</keyword>
<dbReference type="Proteomes" id="UP000234752">
    <property type="component" value="Chromosome eg_1"/>
</dbReference>
<gene>
    <name evidence="3" type="ORF">C0V82_07330</name>
    <name evidence="4" type="ORF">C0V82_12970</name>
    <name evidence="5" type="ORF">C0V82_22175</name>
</gene>
<dbReference type="NCBIfam" id="NF033580">
    <property type="entry name" value="transpos_IS5_3"/>
    <property type="match status" value="1"/>
</dbReference>
<dbReference type="EMBL" id="CP025611">
    <property type="protein sequence ID" value="AUN31045.1"/>
    <property type="molecule type" value="Genomic_DNA"/>
</dbReference>
<evidence type="ECO:0000313" key="4">
    <source>
        <dbReference type="EMBL" id="AUN31045.1"/>
    </source>
</evidence>
<dbReference type="Pfam" id="PF13340">
    <property type="entry name" value="DUF4096"/>
    <property type="match status" value="1"/>
</dbReference>
<dbReference type="SUPFAM" id="SSF53098">
    <property type="entry name" value="Ribonuclease H-like"/>
    <property type="match status" value="1"/>
</dbReference>
<dbReference type="InterPro" id="IPR012337">
    <property type="entry name" value="RNaseH-like_sf"/>
</dbReference>
<evidence type="ECO:0000313" key="3">
    <source>
        <dbReference type="EMBL" id="AUN30062.1"/>
    </source>
</evidence>
<dbReference type="InterPro" id="IPR025161">
    <property type="entry name" value="IS402-like_dom"/>
</dbReference>
<sequence length="251" mass="28524">MREIFWLSDEAWAAIEPHLPEHKYGAPRVDDRRIISGIIHILKSGCRWKDCPPEYGPPTTVYNRFNRWSGRKHWHRILHALAAGQWITTSVAMDGSYVKAHRCAHGGKGGPKAQAIGISRGGQTTKVHALTDTLGRPVALHVTAGNVSDITMAETLLAEVDDCRYVLADKGYDSDKLRTKIKEKGAKPVIPGRKSRKKPIRFDKLRYKFRWMVEAVFCRLKDFRRVATRYDKLARNFLSTLAIATIVAYWT</sequence>
<dbReference type="KEGG" id="ncb:C0V82_07330"/>
<dbReference type="EMBL" id="CP025613">
    <property type="protein sequence ID" value="AUN33114.1"/>
    <property type="molecule type" value="Genomic_DNA"/>
</dbReference>
<dbReference type="Pfam" id="PF01609">
    <property type="entry name" value="DDE_Tnp_1"/>
    <property type="match status" value="1"/>
</dbReference>
<dbReference type="Proteomes" id="UP000234752">
    <property type="component" value="Plasmid unnamed1"/>
</dbReference>
<dbReference type="GO" id="GO:0006313">
    <property type="term" value="P:DNA transposition"/>
    <property type="evidence" value="ECO:0007669"/>
    <property type="project" value="InterPro"/>
</dbReference>
<evidence type="ECO:0000313" key="5">
    <source>
        <dbReference type="EMBL" id="AUN33114.1"/>
    </source>
</evidence>
<dbReference type="EMBL" id="CP025611">
    <property type="protein sequence ID" value="AUN30062.1"/>
    <property type="molecule type" value="Genomic_DNA"/>
</dbReference>
<geneLocation type="plasmid" evidence="5 6">
    <name>unnamed1</name>
</geneLocation>
<dbReference type="InterPro" id="IPR002559">
    <property type="entry name" value="Transposase_11"/>
</dbReference>
<dbReference type="PANTHER" id="PTHR30007">
    <property type="entry name" value="PHP DOMAIN PROTEIN"/>
    <property type="match status" value="1"/>
</dbReference>
<dbReference type="KEGG" id="ncb:C0V82_22175"/>
<dbReference type="OrthoDB" id="7366523at2"/>